<protein>
    <recommendedName>
        <fullName evidence="2">histidine kinase</fullName>
        <ecNumber evidence="2">2.7.13.3</ecNumber>
    </recommendedName>
</protein>
<dbReference type="SMART" id="SM00387">
    <property type="entry name" value="HATPase_c"/>
    <property type="match status" value="1"/>
</dbReference>
<dbReference type="InterPro" id="IPR003594">
    <property type="entry name" value="HATPase_dom"/>
</dbReference>
<feature type="compositionally biased region" description="Polar residues" evidence="8">
    <location>
        <begin position="370"/>
        <end position="385"/>
    </location>
</feature>
<dbReference type="InterPro" id="IPR036097">
    <property type="entry name" value="HisK_dim/P_sf"/>
</dbReference>
<accession>A0ABW6AUX8</accession>
<dbReference type="Gene3D" id="3.30.565.10">
    <property type="entry name" value="Histidine kinase-like ATPase, C-terminal domain"/>
    <property type="match status" value="1"/>
</dbReference>
<dbReference type="InterPro" id="IPR003661">
    <property type="entry name" value="HisK_dim/P_dom"/>
</dbReference>
<dbReference type="Proteomes" id="UP001597512">
    <property type="component" value="Unassembled WGS sequence"/>
</dbReference>
<evidence type="ECO:0000256" key="1">
    <source>
        <dbReference type="ARBA" id="ARBA00000085"/>
    </source>
</evidence>
<evidence type="ECO:0000313" key="10">
    <source>
        <dbReference type="EMBL" id="MFD2937795.1"/>
    </source>
</evidence>
<gene>
    <name evidence="10" type="ORF">ACFS25_28770</name>
</gene>
<comment type="caution">
    <text evidence="10">The sequence shown here is derived from an EMBL/GenBank/DDBJ whole genome shotgun (WGS) entry which is preliminary data.</text>
</comment>
<feature type="region of interest" description="Disordered" evidence="8">
    <location>
        <begin position="352"/>
        <end position="385"/>
    </location>
</feature>
<keyword evidence="7" id="KW-0902">Two-component regulatory system</keyword>
<dbReference type="PANTHER" id="PTHR42878:SF7">
    <property type="entry name" value="SENSOR HISTIDINE KINASE GLRK"/>
    <property type="match status" value="1"/>
</dbReference>
<dbReference type="Gene3D" id="1.10.287.130">
    <property type="match status" value="1"/>
</dbReference>
<evidence type="ECO:0000256" key="5">
    <source>
        <dbReference type="ARBA" id="ARBA00022777"/>
    </source>
</evidence>
<evidence type="ECO:0000256" key="7">
    <source>
        <dbReference type="ARBA" id="ARBA00023012"/>
    </source>
</evidence>
<keyword evidence="11" id="KW-1185">Reference proteome</keyword>
<reference evidence="11" key="1">
    <citation type="journal article" date="2019" name="Int. J. Syst. Evol. Microbiol.">
        <title>The Global Catalogue of Microorganisms (GCM) 10K type strain sequencing project: providing services to taxonomists for standard genome sequencing and annotation.</title>
        <authorList>
            <consortium name="The Broad Institute Genomics Platform"/>
            <consortium name="The Broad Institute Genome Sequencing Center for Infectious Disease"/>
            <person name="Wu L."/>
            <person name="Ma J."/>
        </authorList>
    </citation>
    <scope>NUCLEOTIDE SEQUENCE [LARGE SCALE GENOMIC DNA]</scope>
    <source>
        <strain evidence="11">KCTC 52490</strain>
    </source>
</reference>
<evidence type="ECO:0000256" key="6">
    <source>
        <dbReference type="ARBA" id="ARBA00022840"/>
    </source>
</evidence>
<sequence length="433" mass="48846">MANKDTEYNNQIKKLAEYLLYARRESILNQWRLKCADDVEMDTRNSFSREEFYDQMPVLLNVLGQRLMGQEPETNPTERAGQHGLHRWQRGYSLKELTNELANFYEILAQEITQYIDLYPDTKPQVITQVHGQLLRLAREANLGSVLYYDQLRQTSAAEQAQTLQHTLDQLNEMSRQRGEHLRQTSHDLRSSFGILFGAANLLKMPDKAAERDQYIDMLNRNLGTIQHMLHQMTDHARLEAGLETIETKPFDAAKLLRDIVNSAQEFANARQLILKSDGPEHLPVVGDSVKVQRIVQNLLVNALKYTPTGSVSVSWSAENETRWLVSVQDTGPGLSTGPVGLLAAQLKPLSEPTGIQQPDGPSRYPSGEVPNTQFKQESNTQSSDSEGIGLFVVKRLCEFLKASMDIETTVGHGTLIRIRFLNNQASPESVST</sequence>
<proteinExistence type="predicted"/>
<organism evidence="10 11">
    <name type="scientific">Spirosoma flavum</name>
    <dbReference type="NCBI Taxonomy" id="2048557"/>
    <lineage>
        <taxon>Bacteria</taxon>
        <taxon>Pseudomonadati</taxon>
        <taxon>Bacteroidota</taxon>
        <taxon>Cytophagia</taxon>
        <taxon>Cytophagales</taxon>
        <taxon>Cytophagaceae</taxon>
        <taxon>Spirosoma</taxon>
    </lineage>
</organism>
<name>A0ABW6AUX8_9BACT</name>
<evidence type="ECO:0000256" key="4">
    <source>
        <dbReference type="ARBA" id="ARBA00022741"/>
    </source>
</evidence>
<dbReference type="Pfam" id="PF02518">
    <property type="entry name" value="HATPase_c"/>
    <property type="match status" value="1"/>
</dbReference>
<dbReference type="GO" id="GO:0016301">
    <property type="term" value="F:kinase activity"/>
    <property type="evidence" value="ECO:0007669"/>
    <property type="project" value="UniProtKB-KW"/>
</dbReference>
<comment type="catalytic activity">
    <reaction evidence="1">
        <text>ATP + protein L-histidine = ADP + protein N-phospho-L-histidine.</text>
        <dbReference type="EC" id="2.7.13.3"/>
    </reaction>
</comment>
<dbReference type="SMART" id="SM00388">
    <property type="entry name" value="HisKA"/>
    <property type="match status" value="1"/>
</dbReference>
<dbReference type="EMBL" id="JBHUOM010000044">
    <property type="protein sequence ID" value="MFD2937795.1"/>
    <property type="molecule type" value="Genomic_DNA"/>
</dbReference>
<keyword evidence="3" id="KW-0808">Transferase</keyword>
<dbReference type="PANTHER" id="PTHR42878">
    <property type="entry name" value="TWO-COMPONENT HISTIDINE KINASE"/>
    <property type="match status" value="1"/>
</dbReference>
<dbReference type="PROSITE" id="PS50109">
    <property type="entry name" value="HIS_KIN"/>
    <property type="match status" value="1"/>
</dbReference>
<keyword evidence="4" id="KW-0547">Nucleotide-binding</keyword>
<evidence type="ECO:0000256" key="3">
    <source>
        <dbReference type="ARBA" id="ARBA00022679"/>
    </source>
</evidence>
<dbReference type="SUPFAM" id="SSF47384">
    <property type="entry name" value="Homodimeric domain of signal transducing histidine kinase"/>
    <property type="match status" value="1"/>
</dbReference>
<dbReference type="SUPFAM" id="SSF55874">
    <property type="entry name" value="ATPase domain of HSP90 chaperone/DNA topoisomerase II/histidine kinase"/>
    <property type="match status" value="1"/>
</dbReference>
<dbReference type="EC" id="2.7.13.3" evidence="2"/>
<keyword evidence="6" id="KW-0067">ATP-binding</keyword>
<keyword evidence="5 10" id="KW-0418">Kinase</keyword>
<dbReference type="InterPro" id="IPR036890">
    <property type="entry name" value="HATPase_C_sf"/>
</dbReference>
<dbReference type="RefSeq" id="WP_381508205.1">
    <property type="nucleotide sequence ID" value="NZ_JBHUOM010000044.1"/>
</dbReference>
<feature type="domain" description="Histidine kinase" evidence="9">
    <location>
        <begin position="184"/>
        <end position="425"/>
    </location>
</feature>
<evidence type="ECO:0000313" key="11">
    <source>
        <dbReference type="Proteomes" id="UP001597512"/>
    </source>
</evidence>
<evidence type="ECO:0000256" key="2">
    <source>
        <dbReference type="ARBA" id="ARBA00012438"/>
    </source>
</evidence>
<dbReference type="CDD" id="cd00075">
    <property type="entry name" value="HATPase"/>
    <property type="match status" value="1"/>
</dbReference>
<evidence type="ECO:0000256" key="8">
    <source>
        <dbReference type="SAM" id="MobiDB-lite"/>
    </source>
</evidence>
<evidence type="ECO:0000259" key="9">
    <source>
        <dbReference type="PROSITE" id="PS50109"/>
    </source>
</evidence>
<dbReference type="InterPro" id="IPR005467">
    <property type="entry name" value="His_kinase_dom"/>
</dbReference>
<dbReference type="InterPro" id="IPR050351">
    <property type="entry name" value="BphY/WalK/GraS-like"/>
</dbReference>
<dbReference type="CDD" id="cd00082">
    <property type="entry name" value="HisKA"/>
    <property type="match status" value="1"/>
</dbReference>